<accession>A0A1W2G978</accession>
<evidence type="ECO:0000313" key="1">
    <source>
        <dbReference type="EMBL" id="SMD33054.1"/>
    </source>
</evidence>
<protein>
    <submittedName>
        <fullName evidence="1">Uncharacterized protein</fullName>
    </submittedName>
</protein>
<gene>
    <name evidence="1" type="ORF">SAMN04488029_1418</name>
</gene>
<organism evidence="1 2">
    <name type="scientific">Reichenbachiella faecimaris</name>
    <dbReference type="NCBI Taxonomy" id="692418"/>
    <lineage>
        <taxon>Bacteria</taxon>
        <taxon>Pseudomonadati</taxon>
        <taxon>Bacteroidota</taxon>
        <taxon>Cytophagia</taxon>
        <taxon>Cytophagales</taxon>
        <taxon>Reichenbachiellaceae</taxon>
        <taxon>Reichenbachiella</taxon>
    </lineage>
</organism>
<name>A0A1W2G978_REIFA</name>
<dbReference type="AlphaFoldDB" id="A0A1W2G978"/>
<evidence type="ECO:0000313" key="2">
    <source>
        <dbReference type="Proteomes" id="UP000192472"/>
    </source>
</evidence>
<sequence length="173" mass="20404">MYRQPVQHNEKWQRKLLNYQDMKTLITFLTLSLALALNAQSQFYSGKFKSEPMLEDFDHFVVHQHPHHHKYGGTLDVKAFVKSGELWHSTANVVDDQTAKAFIEKFSDGREILSVYELDIELDGEVWEFFMLGYENEHNKASFIVVEEIFDDIYDSEPVEVHTFNWDRVTAKR</sequence>
<keyword evidence="2" id="KW-1185">Reference proteome</keyword>
<reference evidence="1 2" key="1">
    <citation type="submission" date="2017-04" db="EMBL/GenBank/DDBJ databases">
        <authorList>
            <person name="Afonso C.L."/>
            <person name="Miller P.J."/>
            <person name="Scott M.A."/>
            <person name="Spackman E."/>
            <person name="Goraichik I."/>
            <person name="Dimitrov K.M."/>
            <person name="Suarez D.L."/>
            <person name="Swayne D.E."/>
        </authorList>
    </citation>
    <scope>NUCLEOTIDE SEQUENCE [LARGE SCALE GENOMIC DNA]</scope>
    <source>
        <strain evidence="1 2">DSM 26133</strain>
    </source>
</reference>
<dbReference type="EMBL" id="FWYF01000001">
    <property type="protein sequence ID" value="SMD33054.1"/>
    <property type="molecule type" value="Genomic_DNA"/>
</dbReference>
<proteinExistence type="predicted"/>
<dbReference type="Proteomes" id="UP000192472">
    <property type="component" value="Unassembled WGS sequence"/>
</dbReference>